<dbReference type="InParanoid" id="M5E488"/>
<keyword evidence="2" id="KW-1185">Reference proteome</keyword>
<gene>
    <name evidence="1" type="ORF">HSACCH_02277</name>
</gene>
<evidence type="ECO:0000313" key="2">
    <source>
        <dbReference type="Proteomes" id="UP000012063"/>
    </source>
</evidence>
<dbReference type="RefSeq" id="WP_005490003.1">
    <property type="nucleotide sequence ID" value="NZ_CAUI01000023.1"/>
</dbReference>
<accession>M5E488</accession>
<dbReference type="OrthoDB" id="2111594at2"/>
<name>M5E488_9FIRM</name>
<organism evidence="1 2">
    <name type="scientific">Halanaerobium saccharolyticum subsp. saccharolyticum DSM 6643</name>
    <dbReference type="NCBI Taxonomy" id="1293054"/>
    <lineage>
        <taxon>Bacteria</taxon>
        <taxon>Bacillati</taxon>
        <taxon>Bacillota</taxon>
        <taxon>Clostridia</taxon>
        <taxon>Halanaerobiales</taxon>
        <taxon>Halanaerobiaceae</taxon>
        <taxon>Halanaerobium</taxon>
    </lineage>
</organism>
<dbReference type="AlphaFoldDB" id="M5E488"/>
<dbReference type="EMBL" id="CAUI01000023">
    <property type="protein sequence ID" value="CCU80746.1"/>
    <property type="molecule type" value="Genomic_DNA"/>
</dbReference>
<comment type="caution">
    <text evidence="1">The sequence shown here is derived from an EMBL/GenBank/DDBJ whole genome shotgun (WGS) entry which is preliminary data.</text>
</comment>
<proteinExistence type="predicted"/>
<sequence>MKFNLRSTGLRIFVFLLLIFSVFSTTNFVEAAADNEDQLRREARVLVRAKIPIFQRLEIIEEPNINYSYLMSNYNGSKEIVIEEALKLNILSNTKWHLRLNNKNLNSKIMIRKSNQSDYEWQNLNSTTAKFSGKNGVQQITFDLKFILDQSSRTAIENLALDLRHSLVPELY</sequence>
<evidence type="ECO:0000313" key="1">
    <source>
        <dbReference type="EMBL" id="CCU80746.1"/>
    </source>
</evidence>
<protein>
    <submittedName>
        <fullName evidence="1">Uncharacterized protein</fullName>
    </submittedName>
</protein>
<reference evidence="2" key="1">
    <citation type="journal article" date="2013" name="Genome Announc.">
        <title>Genome Sequence of Halanaerobium saccharolyticum subsp. saccharolyticum Strain DSM 6643T, a Halophilic Hydrogen-Producing Bacterium.</title>
        <authorList>
            <person name="Kivisto A."/>
            <person name="Larjo A."/>
            <person name="Ciranna A."/>
            <person name="Santala V."/>
            <person name="Roos C."/>
            <person name="Karp M."/>
        </authorList>
    </citation>
    <scope>NUCLEOTIDE SEQUENCE [LARGE SCALE GENOMIC DNA]</scope>
    <source>
        <strain evidence="2">DSM 6643</strain>
    </source>
</reference>
<dbReference type="Proteomes" id="UP000012063">
    <property type="component" value="Unassembled WGS sequence"/>
</dbReference>